<feature type="domain" description="ISXO2-like transposase" evidence="1">
    <location>
        <begin position="19"/>
        <end position="59"/>
    </location>
</feature>
<dbReference type="EMBL" id="JADNYM010000017">
    <property type="protein sequence ID" value="MBG0740495.1"/>
    <property type="molecule type" value="Genomic_DNA"/>
</dbReference>
<evidence type="ECO:0000313" key="2">
    <source>
        <dbReference type="EMBL" id="MBG0740495.1"/>
    </source>
</evidence>
<organism evidence="2 3">
    <name type="scientific">Arthrobacter terrae</name>
    <dbReference type="NCBI Taxonomy" id="2935737"/>
    <lineage>
        <taxon>Bacteria</taxon>
        <taxon>Bacillati</taxon>
        <taxon>Actinomycetota</taxon>
        <taxon>Actinomycetes</taxon>
        <taxon>Micrococcales</taxon>
        <taxon>Micrococcaceae</taxon>
        <taxon>Arthrobacter</taxon>
    </lineage>
</organism>
<proteinExistence type="predicted"/>
<dbReference type="InterPro" id="IPR024445">
    <property type="entry name" value="Tnp_ISXO2-like"/>
</dbReference>
<evidence type="ECO:0000313" key="3">
    <source>
        <dbReference type="Proteomes" id="UP000655366"/>
    </source>
</evidence>
<dbReference type="Pfam" id="PF12762">
    <property type="entry name" value="DDE_Tnp_IS1595"/>
    <property type="match status" value="1"/>
</dbReference>
<dbReference type="AlphaFoldDB" id="A0A931CQF3"/>
<protein>
    <submittedName>
        <fullName evidence="2">Transposase</fullName>
    </submittedName>
</protein>
<evidence type="ECO:0000259" key="1">
    <source>
        <dbReference type="Pfam" id="PF12762"/>
    </source>
</evidence>
<dbReference type="Proteomes" id="UP000655366">
    <property type="component" value="Unassembled WGS sequence"/>
</dbReference>
<keyword evidence="3" id="KW-1185">Reference proteome</keyword>
<reference evidence="2 3" key="1">
    <citation type="submission" date="2020-11" db="EMBL/GenBank/DDBJ databases">
        <title>Arthrobacter antarcticus sp. nov., isolated from Antarctic Soil.</title>
        <authorList>
            <person name="Li J."/>
        </authorList>
    </citation>
    <scope>NUCLEOTIDE SEQUENCE [LARGE SCALE GENOMIC DNA]</scope>
    <source>
        <strain evidence="2 3">Z1-20</strain>
    </source>
</reference>
<comment type="caution">
    <text evidence="2">The sequence shown here is derived from an EMBL/GenBank/DDBJ whole genome shotgun (WGS) entry which is preliminary data.</text>
</comment>
<accession>A0A931CQF3</accession>
<gene>
    <name evidence="2" type="ORF">IV500_14015</name>
</gene>
<name>A0A931CQF3_9MICC</name>
<sequence>MFQSDGDHVVYTLHLTGLTHRPRVHRAISNFKAWLRGTQRSVSNEHLQIYLDEFVFRYNRRRSPLPAFQTIFGLNRTKTPQPTAKSWRKAPARENEPDLTGYALAHYRQADGLASPHHGATGYMRSNLLGGLPVIR</sequence>